<comment type="caution">
    <text evidence="5">The sequence shown here is derived from an EMBL/GenBank/DDBJ whole genome shotgun (WGS) entry which is preliminary data.</text>
</comment>
<evidence type="ECO:0000313" key="5">
    <source>
        <dbReference type="EMBL" id="MBK1787835.1"/>
    </source>
</evidence>
<evidence type="ECO:0000256" key="1">
    <source>
        <dbReference type="ARBA" id="ARBA00023235"/>
    </source>
</evidence>
<evidence type="ECO:0000256" key="3">
    <source>
        <dbReference type="PIRSR" id="PIRSR006241-50"/>
    </source>
</evidence>
<name>A0A934QWU8_9PSEU</name>
<evidence type="ECO:0000259" key="4">
    <source>
        <dbReference type="Pfam" id="PF01261"/>
    </source>
</evidence>
<dbReference type="InterPro" id="IPR013022">
    <property type="entry name" value="Xyl_isomerase-like_TIM-brl"/>
</dbReference>
<proteinExistence type="inferred from homology"/>
<dbReference type="Pfam" id="PF01261">
    <property type="entry name" value="AP_endonuc_2"/>
    <property type="match status" value="1"/>
</dbReference>
<dbReference type="PANTHER" id="PTHR43489:SF6">
    <property type="entry name" value="HYDROXYPYRUVATE ISOMERASE-RELATED"/>
    <property type="match status" value="1"/>
</dbReference>
<dbReference type="PIRSF" id="PIRSF006241">
    <property type="entry name" value="HyI"/>
    <property type="match status" value="1"/>
</dbReference>
<feature type="active site" description="Proton donor/acceptor" evidence="3">
    <location>
        <position position="191"/>
    </location>
</feature>
<keyword evidence="1 2" id="KW-0413">Isomerase</keyword>
<reference evidence="5" key="1">
    <citation type="submission" date="2020-12" db="EMBL/GenBank/DDBJ databases">
        <title>Prauserella sp. ASG 168, a novel actinomycete isolated from cave rock.</title>
        <authorList>
            <person name="Suriyachadkun C."/>
        </authorList>
    </citation>
    <scope>NUCLEOTIDE SEQUENCE</scope>
    <source>
        <strain evidence="5">ASG 168</strain>
    </source>
</reference>
<dbReference type="InterPro" id="IPR036237">
    <property type="entry name" value="Xyl_isomerase-like_sf"/>
</dbReference>
<dbReference type="GO" id="GO:0046487">
    <property type="term" value="P:glyoxylate metabolic process"/>
    <property type="evidence" value="ECO:0007669"/>
    <property type="project" value="TreeGrafter"/>
</dbReference>
<evidence type="ECO:0000313" key="6">
    <source>
        <dbReference type="Proteomes" id="UP000635245"/>
    </source>
</evidence>
<protein>
    <submittedName>
        <fullName evidence="5">TIM barrel protein</fullName>
    </submittedName>
</protein>
<keyword evidence="6" id="KW-1185">Reference proteome</keyword>
<dbReference type="InterPro" id="IPR050417">
    <property type="entry name" value="Sugar_Epim/Isomerase"/>
</dbReference>
<dbReference type="Proteomes" id="UP000635245">
    <property type="component" value="Unassembled WGS sequence"/>
</dbReference>
<organism evidence="5 6">
    <name type="scientific">Prauserella cavernicola</name>
    <dbReference type="NCBI Taxonomy" id="2800127"/>
    <lineage>
        <taxon>Bacteria</taxon>
        <taxon>Bacillati</taxon>
        <taxon>Actinomycetota</taxon>
        <taxon>Actinomycetes</taxon>
        <taxon>Pseudonocardiales</taxon>
        <taxon>Pseudonocardiaceae</taxon>
        <taxon>Prauserella</taxon>
    </lineage>
</organism>
<dbReference type="GO" id="GO:0008903">
    <property type="term" value="F:hydroxypyruvate isomerase activity"/>
    <property type="evidence" value="ECO:0007669"/>
    <property type="project" value="TreeGrafter"/>
</dbReference>
<dbReference type="InterPro" id="IPR026040">
    <property type="entry name" value="HyI-like"/>
</dbReference>
<dbReference type="SUPFAM" id="SSF51658">
    <property type="entry name" value="Xylose isomerase-like"/>
    <property type="match status" value="1"/>
</dbReference>
<dbReference type="Gene3D" id="3.20.20.150">
    <property type="entry name" value="Divalent-metal-dependent TIM barrel enzymes"/>
    <property type="match status" value="1"/>
</dbReference>
<sequence>MLSRRGSRVNGRYRIVLSVTQRFVPHSEALLRYATRRVFVLDPAETVANLSTLYACLPTGDRPSAAARDGYTAVESWWPFSTAVPSAIELDDFATTIETAGLDLVALNFVLGDADAGERGILSHPHRGAEFREHVEVIRELALRLGVRLFCVPFGERRPGLSGPEQRATAVANLVHACGRLGPLGGVPMLEPLSGVPSYPLVTAANAVAVLDEVDAATGVHGSVGLLADLYHLAANGSDLDADIDAYAGRIVHVQVADHPGRHEPGTGHIEFDRLLTRLRSRGYAGRIALEYFPSR</sequence>
<evidence type="ECO:0000256" key="2">
    <source>
        <dbReference type="PIRNR" id="PIRNR006241"/>
    </source>
</evidence>
<gene>
    <name evidence="5" type="ORF">JHE00_26195</name>
</gene>
<feature type="domain" description="Xylose isomerase-like TIM barrel" evidence="4">
    <location>
        <begin position="65"/>
        <end position="293"/>
    </location>
</feature>
<dbReference type="EMBL" id="JAENJH010000008">
    <property type="protein sequence ID" value="MBK1787835.1"/>
    <property type="molecule type" value="Genomic_DNA"/>
</dbReference>
<accession>A0A934QWU8</accession>
<dbReference type="AlphaFoldDB" id="A0A934QWU8"/>
<dbReference type="PANTHER" id="PTHR43489">
    <property type="entry name" value="ISOMERASE"/>
    <property type="match status" value="1"/>
</dbReference>
<feature type="active site" description="Proton donor/acceptor" evidence="3">
    <location>
        <position position="291"/>
    </location>
</feature>
<comment type="similarity">
    <text evidence="2">Belongs to the hyi family.</text>
</comment>